<dbReference type="RefSeq" id="WP_284310576.1">
    <property type="nucleotide sequence ID" value="NZ_BSPC01000005.1"/>
</dbReference>
<organism evidence="2 3">
    <name type="scientific">Labrys miyagiensis</name>
    <dbReference type="NCBI Taxonomy" id="346912"/>
    <lineage>
        <taxon>Bacteria</taxon>
        <taxon>Pseudomonadati</taxon>
        <taxon>Pseudomonadota</taxon>
        <taxon>Alphaproteobacteria</taxon>
        <taxon>Hyphomicrobiales</taxon>
        <taxon>Xanthobacteraceae</taxon>
        <taxon>Labrys</taxon>
    </lineage>
</organism>
<feature type="transmembrane region" description="Helical" evidence="1">
    <location>
        <begin position="39"/>
        <end position="59"/>
    </location>
</feature>
<feature type="transmembrane region" description="Helical" evidence="1">
    <location>
        <begin position="153"/>
        <end position="170"/>
    </location>
</feature>
<feature type="transmembrane region" description="Helical" evidence="1">
    <location>
        <begin position="12"/>
        <end position="33"/>
    </location>
</feature>
<dbReference type="EMBL" id="BSPC01000005">
    <property type="protein sequence ID" value="GLS17771.1"/>
    <property type="molecule type" value="Genomic_DNA"/>
</dbReference>
<evidence type="ECO:0000313" key="2">
    <source>
        <dbReference type="EMBL" id="GLS17771.1"/>
    </source>
</evidence>
<keyword evidence="3" id="KW-1185">Reference proteome</keyword>
<keyword evidence="1" id="KW-1133">Transmembrane helix</keyword>
<evidence type="ECO:0000313" key="3">
    <source>
        <dbReference type="Proteomes" id="UP001156882"/>
    </source>
</evidence>
<keyword evidence="1" id="KW-0472">Membrane</keyword>
<gene>
    <name evidence="2" type="ORF">GCM10007874_07860</name>
</gene>
<evidence type="ECO:0000256" key="1">
    <source>
        <dbReference type="SAM" id="Phobius"/>
    </source>
</evidence>
<feature type="transmembrane region" description="Helical" evidence="1">
    <location>
        <begin position="121"/>
        <end position="141"/>
    </location>
</feature>
<sequence length="174" mass="17902">MARASPTSLDIVAATGLAIGGIFGLAGTFVGTAELRESFWTIDGVAIVVAATLLATKYLRQGQDCIAAGYLTFAAGESLLLAGNAAGLQASVPSYVGGIALWSAGLIMISAPKTFPLWVRLTALVAAVLFGVTVGRIIWGAPLLPTSAPLPALGYPFLVLTFAGWIWTLLKRGP</sequence>
<evidence type="ECO:0008006" key="4">
    <source>
        <dbReference type="Google" id="ProtNLM"/>
    </source>
</evidence>
<protein>
    <recommendedName>
        <fullName evidence="4">DUF423 domain-containing protein</fullName>
    </recommendedName>
</protein>
<name>A0ABQ6CBM2_9HYPH</name>
<dbReference type="Proteomes" id="UP001156882">
    <property type="component" value="Unassembled WGS sequence"/>
</dbReference>
<reference evidence="3" key="1">
    <citation type="journal article" date="2019" name="Int. J. Syst. Evol. Microbiol.">
        <title>The Global Catalogue of Microorganisms (GCM) 10K type strain sequencing project: providing services to taxonomists for standard genome sequencing and annotation.</title>
        <authorList>
            <consortium name="The Broad Institute Genomics Platform"/>
            <consortium name="The Broad Institute Genome Sequencing Center for Infectious Disease"/>
            <person name="Wu L."/>
            <person name="Ma J."/>
        </authorList>
    </citation>
    <scope>NUCLEOTIDE SEQUENCE [LARGE SCALE GENOMIC DNA]</scope>
    <source>
        <strain evidence="3">NBRC 101365</strain>
    </source>
</reference>
<feature type="transmembrane region" description="Helical" evidence="1">
    <location>
        <begin position="92"/>
        <end position="109"/>
    </location>
</feature>
<comment type="caution">
    <text evidence="2">The sequence shown here is derived from an EMBL/GenBank/DDBJ whole genome shotgun (WGS) entry which is preliminary data.</text>
</comment>
<keyword evidence="1" id="KW-0812">Transmembrane</keyword>
<feature type="transmembrane region" description="Helical" evidence="1">
    <location>
        <begin position="66"/>
        <end position="86"/>
    </location>
</feature>
<proteinExistence type="predicted"/>
<accession>A0ABQ6CBM2</accession>